<evidence type="ECO:0000256" key="4">
    <source>
        <dbReference type="SAM" id="MobiDB-lite"/>
    </source>
</evidence>
<feature type="chain" id="PRO_5016009320" description="Pectate lyase domain-containing protein" evidence="5">
    <location>
        <begin position="25"/>
        <end position="390"/>
    </location>
</feature>
<dbReference type="Gene3D" id="2.160.20.10">
    <property type="entry name" value="Single-stranded right-handed beta-helix, Pectin lyase-like"/>
    <property type="match status" value="1"/>
</dbReference>
<dbReference type="AlphaFoldDB" id="A0A2U8HCH4"/>
<reference evidence="7 8" key="1">
    <citation type="submission" date="2017-06" db="EMBL/GenBank/DDBJ databases">
        <title>Yangia sp. YSBP01 complete genome sequence.</title>
        <authorList>
            <person name="Woo J.-H."/>
            <person name="Kim H.-S."/>
        </authorList>
    </citation>
    <scope>NUCLEOTIDE SEQUENCE [LARGE SCALE GENOMIC DNA]</scope>
    <source>
        <strain evidence="7 8">YSBP01</strain>
    </source>
</reference>
<sequence>MVLACFILSTALAGFSLPVDLVWADTASSADDPEQVGFGALTRGGGDGRTIHVTTLADDGPGSLRWAAEQEQGPRIIHFDVGGTIDLSQQIQIGPDVTLDGRSAPEGITLTGGRLRVVGSNVIVRGMHLRPGDGPGDAPDNRDGLSIGDGSKPIRNVLIEGNSISWAVDENLAVWGNVADVTISNNIIAEALDQSIHPKGRHSMGLLIGGGSAKRITVIGNLLAHNRHRNPNIKDDSRQIEFINNLVYNWGPSGFQGTGSTVNIIGNVYIPGPNSVERPPLHLQDAGRPGPNFYVSDTDGEIRADAEVALSKAPAFAGSGAPVIPSAQVEDAVLANAGARHPQVDATDLRLLEEVRGRTGYIIDSPRQVIQGRLPRKAGGNAGEAGQSSN</sequence>
<dbReference type="EMBL" id="CP022189">
    <property type="protein sequence ID" value="AWI82716.1"/>
    <property type="molecule type" value="Genomic_DNA"/>
</dbReference>
<name>A0A2U8HCH4_9RHOB</name>
<dbReference type="SUPFAM" id="SSF51126">
    <property type="entry name" value="Pectin lyase-like"/>
    <property type="match status" value="1"/>
</dbReference>
<evidence type="ECO:0000313" key="8">
    <source>
        <dbReference type="Proteomes" id="UP000244915"/>
    </source>
</evidence>
<protein>
    <recommendedName>
        <fullName evidence="6">Pectate lyase domain-containing protein</fullName>
    </recommendedName>
</protein>
<dbReference type="GO" id="GO:0046872">
    <property type="term" value="F:metal ion binding"/>
    <property type="evidence" value="ECO:0007669"/>
    <property type="project" value="UniProtKB-KW"/>
</dbReference>
<dbReference type="KEGG" id="ypac:CEW88_02965"/>
<keyword evidence="1" id="KW-0479">Metal-binding</keyword>
<evidence type="ECO:0000256" key="5">
    <source>
        <dbReference type="SAM" id="SignalP"/>
    </source>
</evidence>
<evidence type="ECO:0000256" key="1">
    <source>
        <dbReference type="ARBA" id="ARBA00022723"/>
    </source>
</evidence>
<feature type="region of interest" description="Disordered" evidence="4">
    <location>
        <begin position="128"/>
        <end position="148"/>
    </location>
</feature>
<feature type="domain" description="Pectate lyase" evidence="6">
    <location>
        <begin position="66"/>
        <end position="275"/>
    </location>
</feature>
<evidence type="ECO:0000256" key="2">
    <source>
        <dbReference type="ARBA" id="ARBA00023180"/>
    </source>
</evidence>
<dbReference type="PANTHER" id="PTHR42970">
    <property type="entry name" value="PECTATE LYASE C-RELATED"/>
    <property type="match status" value="1"/>
</dbReference>
<feature type="signal peptide" evidence="5">
    <location>
        <begin position="1"/>
        <end position="24"/>
    </location>
</feature>
<evidence type="ECO:0000259" key="6">
    <source>
        <dbReference type="SMART" id="SM00656"/>
    </source>
</evidence>
<dbReference type="InterPro" id="IPR011050">
    <property type="entry name" value="Pectin_lyase_fold/virulence"/>
</dbReference>
<dbReference type="InterPro" id="IPR002022">
    <property type="entry name" value="Pec_lyase"/>
</dbReference>
<evidence type="ECO:0000256" key="3">
    <source>
        <dbReference type="ARBA" id="ARBA00023239"/>
    </source>
</evidence>
<dbReference type="GO" id="GO:0016829">
    <property type="term" value="F:lyase activity"/>
    <property type="evidence" value="ECO:0007669"/>
    <property type="project" value="UniProtKB-KW"/>
</dbReference>
<dbReference type="PANTHER" id="PTHR42970:SF1">
    <property type="entry name" value="PECTATE LYASE C-RELATED"/>
    <property type="match status" value="1"/>
</dbReference>
<dbReference type="SMART" id="SM00656">
    <property type="entry name" value="Amb_all"/>
    <property type="match status" value="1"/>
</dbReference>
<dbReference type="InterPro" id="IPR012334">
    <property type="entry name" value="Pectin_lyas_fold"/>
</dbReference>
<gene>
    <name evidence="7" type="ORF">CEW88_02965</name>
</gene>
<dbReference type="Proteomes" id="UP000244915">
    <property type="component" value="Chromosome 1"/>
</dbReference>
<keyword evidence="5" id="KW-0732">Signal</keyword>
<organism evidence="7 8">
    <name type="scientific">Alloyangia pacifica</name>
    <dbReference type="NCBI Taxonomy" id="311180"/>
    <lineage>
        <taxon>Bacteria</taxon>
        <taxon>Pseudomonadati</taxon>
        <taxon>Pseudomonadota</taxon>
        <taxon>Alphaproteobacteria</taxon>
        <taxon>Rhodobacterales</taxon>
        <taxon>Roseobacteraceae</taxon>
        <taxon>Alloyangia</taxon>
    </lineage>
</organism>
<keyword evidence="2" id="KW-0325">Glycoprotein</keyword>
<dbReference type="InterPro" id="IPR052063">
    <property type="entry name" value="Polysaccharide_Lyase_1"/>
</dbReference>
<keyword evidence="3" id="KW-0456">Lyase</keyword>
<evidence type="ECO:0000313" key="7">
    <source>
        <dbReference type="EMBL" id="AWI82716.1"/>
    </source>
</evidence>
<accession>A0A2U8HCH4</accession>
<proteinExistence type="predicted"/>